<dbReference type="Pfam" id="PF13412">
    <property type="entry name" value="HTH_24"/>
    <property type="match status" value="1"/>
</dbReference>
<sequence length="438" mass="48342">MVTLLIFLNSDNGLFFGTKFEIIITLLMKNNISFSLRSLSHYKHNIEKLALLTFNNGIKTTMLTNNKGRNIKKMNNLEFRILQLLRRNPCLAQKEIADEFGISRSSEAGLILNLQKKGHIMGKGYIFSSGNYAVTVGASNMDITSLASTELLKKDSNPGKIKYTLGGVARNIAHNIATLKNESYLISVFGDDAYGKRLFRETRLAGVDVSHSHILNDERTSSYNSIIDSKGEFQTAVSDMDILKKLTPELLNKSKSLIQRAGLLVIDCNLTEEALEWLFKNSGDVPVFVNPVSAHKAGIVRNWLSYIHTIRPNKLEAEKISGIKINSMEKAKSVTLWFHEQGVQRVILSMGAEGVYYSELDYVSGHSPALPVNLINTTGSGDAMMAGLVHCTLAGMDFEESVHFAQRCAALVLSTESTYSLTLSPFAAAKLLIPDAVN</sequence>
<dbReference type="InterPro" id="IPR029056">
    <property type="entry name" value="Ribokinase-like"/>
</dbReference>
<evidence type="ECO:0000259" key="3">
    <source>
        <dbReference type="Pfam" id="PF00294"/>
    </source>
</evidence>
<dbReference type="InterPro" id="IPR036388">
    <property type="entry name" value="WH-like_DNA-bd_sf"/>
</dbReference>
<keyword evidence="2 4" id="KW-0418">Kinase</keyword>
<accession>A0A1I7KLI8</accession>
<keyword evidence="5" id="KW-1185">Reference proteome</keyword>
<dbReference type="InterPro" id="IPR011611">
    <property type="entry name" value="PfkB_dom"/>
</dbReference>
<evidence type="ECO:0000256" key="2">
    <source>
        <dbReference type="ARBA" id="ARBA00022777"/>
    </source>
</evidence>
<organism evidence="4 5">
    <name type="scientific">Xenorhabdus koppenhoeferi</name>
    <dbReference type="NCBI Taxonomy" id="351659"/>
    <lineage>
        <taxon>Bacteria</taxon>
        <taxon>Pseudomonadati</taxon>
        <taxon>Pseudomonadota</taxon>
        <taxon>Gammaproteobacteria</taxon>
        <taxon>Enterobacterales</taxon>
        <taxon>Morganellaceae</taxon>
        <taxon>Xenorhabdus</taxon>
    </lineage>
</organism>
<evidence type="ECO:0000256" key="1">
    <source>
        <dbReference type="ARBA" id="ARBA00022679"/>
    </source>
</evidence>
<dbReference type="Pfam" id="PF00294">
    <property type="entry name" value="PfkB"/>
    <property type="match status" value="1"/>
</dbReference>
<dbReference type="Gene3D" id="1.10.10.10">
    <property type="entry name" value="Winged helix-like DNA-binding domain superfamily/Winged helix DNA-binding domain"/>
    <property type="match status" value="1"/>
</dbReference>
<keyword evidence="1" id="KW-0808">Transferase</keyword>
<dbReference type="EMBL" id="FPBJ01000074">
    <property type="protein sequence ID" value="SFU98288.1"/>
    <property type="molecule type" value="Genomic_DNA"/>
</dbReference>
<proteinExistence type="predicted"/>
<dbReference type="PANTHER" id="PTHR10584">
    <property type="entry name" value="SUGAR KINASE"/>
    <property type="match status" value="1"/>
</dbReference>
<dbReference type="InterPro" id="IPR036390">
    <property type="entry name" value="WH_DNA-bd_sf"/>
</dbReference>
<evidence type="ECO:0000313" key="4">
    <source>
        <dbReference type="EMBL" id="SFU98288.1"/>
    </source>
</evidence>
<dbReference type="SUPFAM" id="SSF53613">
    <property type="entry name" value="Ribokinase-like"/>
    <property type="match status" value="1"/>
</dbReference>
<name>A0A1I7KLI8_9GAMM</name>
<protein>
    <submittedName>
        <fullName evidence="4">Pseudouridine kinase</fullName>
    </submittedName>
</protein>
<dbReference type="PROSITE" id="PS00584">
    <property type="entry name" value="PFKB_KINASES_2"/>
    <property type="match status" value="1"/>
</dbReference>
<dbReference type="Proteomes" id="UP000242496">
    <property type="component" value="Unassembled WGS sequence"/>
</dbReference>
<reference evidence="5" key="1">
    <citation type="submission" date="2016-10" db="EMBL/GenBank/DDBJ databases">
        <authorList>
            <person name="Varghese N."/>
            <person name="Submissions S."/>
        </authorList>
    </citation>
    <scope>NUCLEOTIDE SEQUENCE [LARGE SCALE GENOMIC DNA]</scope>
    <source>
        <strain evidence="5">DSM 18168</strain>
    </source>
</reference>
<dbReference type="STRING" id="351659.SAMN05421784_1742"/>
<dbReference type="GO" id="GO:0016301">
    <property type="term" value="F:kinase activity"/>
    <property type="evidence" value="ECO:0007669"/>
    <property type="project" value="UniProtKB-KW"/>
</dbReference>
<dbReference type="Gene3D" id="3.40.1190.20">
    <property type="match status" value="1"/>
</dbReference>
<dbReference type="AlphaFoldDB" id="A0A1I7KLI8"/>
<dbReference type="SUPFAM" id="SSF46785">
    <property type="entry name" value="Winged helix' DNA-binding domain"/>
    <property type="match status" value="1"/>
</dbReference>
<dbReference type="InterPro" id="IPR002173">
    <property type="entry name" value="Carboh/pur_kinase_PfkB_CS"/>
</dbReference>
<evidence type="ECO:0000313" key="5">
    <source>
        <dbReference type="Proteomes" id="UP000242496"/>
    </source>
</evidence>
<feature type="domain" description="Carbohydrate kinase PfkB" evidence="3">
    <location>
        <begin position="133"/>
        <end position="420"/>
    </location>
</feature>
<gene>
    <name evidence="4" type="ORF">SAMN05421784_1742</name>
</gene>
<dbReference type="PANTHER" id="PTHR10584:SF166">
    <property type="entry name" value="RIBOKINASE"/>
    <property type="match status" value="1"/>
</dbReference>
<dbReference type="CDD" id="cd01941">
    <property type="entry name" value="YeiC_kinase_like"/>
    <property type="match status" value="1"/>
</dbReference>